<evidence type="ECO:0008006" key="3">
    <source>
        <dbReference type="Google" id="ProtNLM"/>
    </source>
</evidence>
<keyword evidence="2" id="KW-1185">Reference proteome</keyword>
<dbReference type="InterPro" id="IPR043502">
    <property type="entry name" value="DNA/RNA_pol_sf"/>
</dbReference>
<accession>A0A2H3CKU9</accession>
<gene>
    <name evidence="1" type="ORF">ARMGADRAFT_1170386</name>
</gene>
<sequence>MEFELPVPQPPEKESENAEAVRTIEDHPHLFKITTPIKVDVLQDCLATHPNPEFVDSVITALKEGFWPWADMHHDTEFPTTWDNSRMSPWSSMERDFIAKYRDEEIAAGRFSKPFGSELLPGMYSTPVHAVPKPHSDDFRMVSNMSAGPYAPNRMILHSDIAGSRLDGLHTLFSAILRFRRKSHENAHKVLVVFKSDVSKAYRLCPMHPLWQLKQVVTTGYLTSEQKAAGEVEVLVRTVDSNNNFGGRGSGRVWYSVNGLITWVAINVEKIEDLGCYVDDDFGFDEWGKLEYYQPYDAFYPTRQTKLLKLWDRLGVPHSKPKQLFGLQLIVIGFEVDPNAMTATMPKESKSELVLAIRHFASSNRCNLQEFQQITGWSNWAFNVFPLLKPGLCNVYVKMKGKTNPFAGIVLNNAVKDDLTWLADHIENSSGICCFDAVDWDPIIDATVMILCDACLDGMGFWVPRIACGFVCPTPDLPEGDKVIFFFEALCVCAAIHWVADTLSPELRKRVTILMDNTNTVDIFNSLQASPTYNPILKSAVDMMISHGIDLRVLHIPGSENDSSRIGASFNHSTFSTPSRRAGGNWMLIDITPGSQQRPREPWTLEKLYHERCLALGSAIDTATLGPYNSALNSYITFCKIHDFPVKPTVNTMSYFVVFMSAHIKPDSVSSYLSGICNRLENFFPDIREVRNSPMVSRTLKGCKRLKGLAVNRKSPLSRDNICHAVKTLGHSSDYDDCLFLALLVTGFNGLLRLAELSMPDSKKTRNWRKIIRRTSVEWLAEGYAFFLPSADISHDAMHNTLYILLYGSQHLVQYQHAPGS</sequence>
<name>A0A2H3CKU9_ARMGA</name>
<protein>
    <recommendedName>
        <fullName evidence="3">DNA/RNA polymerase</fullName>
    </recommendedName>
</protein>
<dbReference type="SUPFAM" id="SSF56672">
    <property type="entry name" value="DNA/RNA polymerases"/>
    <property type="match status" value="1"/>
</dbReference>
<reference evidence="2" key="1">
    <citation type="journal article" date="2017" name="Nat. Ecol. Evol.">
        <title>Genome expansion and lineage-specific genetic innovations in the forest pathogenic fungi Armillaria.</title>
        <authorList>
            <person name="Sipos G."/>
            <person name="Prasanna A.N."/>
            <person name="Walter M.C."/>
            <person name="O'Connor E."/>
            <person name="Balint B."/>
            <person name="Krizsan K."/>
            <person name="Kiss B."/>
            <person name="Hess J."/>
            <person name="Varga T."/>
            <person name="Slot J."/>
            <person name="Riley R."/>
            <person name="Boka B."/>
            <person name="Rigling D."/>
            <person name="Barry K."/>
            <person name="Lee J."/>
            <person name="Mihaltcheva S."/>
            <person name="LaButti K."/>
            <person name="Lipzen A."/>
            <person name="Waldron R."/>
            <person name="Moloney N.M."/>
            <person name="Sperisen C."/>
            <person name="Kredics L."/>
            <person name="Vagvoelgyi C."/>
            <person name="Patrignani A."/>
            <person name="Fitzpatrick D."/>
            <person name="Nagy I."/>
            <person name="Doyle S."/>
            <person name="Anderson J.B."/>
            <person name="Grigoriev I.V."/>
            <person name="Gueldener U."/>
            <person name="Muensterkoetter M."/>
            <person name="Nagy L.G."/>
        </authorList>
    </citation>
    <scope>NUCLEOTIDE SEQUENCE [LARGE SCALE GENOMIC DNA]</scope>
    <source>
        <strain evidence="2">Ar21-2</strain>
    </source>
</reference>
<dbReference type="AlphaFoldDB" id="A0A2H3CKU9"/>
<evidence type="ECO:0000313" key="2">
    <source>
        <dbReference type="Proteomes" id="UP000217790"/>
    </source>
</evidence>
<dbReference type="STRING" id="47427.A0A2H3CKU9"/>
<organism evidence="1 2">
    <name type="scientific">Armillaria gallica</name>
    <name type="common">Bulbous honey fungus</name>
    <name type="synonym">Armillaria bulbosa</name>
    <dbReference type="NCBI Taxonomy" id="47427"/>
    <lineage>
        <taxon>Eukaryota</taxon>
        <taxon>Fungi</taxon>
        <taxon>Dikarya</taxon>
        <taxon>Basidiomycota</taxon>
        <taxon>Agaricomycotina</taxon>
        <taxon>Agaricomycetes</taxon>
        <taxon>Agaricomycetidae</taxon>
        <taxon>Agaricales</taxon>
        <taxon>Marasmiineae</taxon>
        <taxon>Physalacriaceae</taxon>
        <taxon>Armillaria</taxon>
    </lineage>
</organism>
<dbReference type="PANTHER" id="PTHR33050:SF7">
    <property type="entry name" value="RIBONUCLEASE H"/>
    <property type="match status" value="1"/>
</dbReference>
<proteinExistence type="predicted"/>
<evidence type="ECO:0000313" key="1">
    <source>
        <dbReference type="EMBL" id="PBK83701.1"/>
    </source>
</evidence>
<dbReference type="InterPro" id="IPR052055">
    <property type="entry name" value="Hepadnavirus_pol/RT"/>
</dbReference>
<dbReference type="EMBL" id="KZ293704">
    <property type="protein sequence ID" value="PBK83701.1"/>
    <property type="molecule type" value="Genomic_DNA"/>
</dbReference>
<dbReference type="OMA" id="DISHDAM"/>
<dbReference type="OrthoDB" id="198652at2759"/>
<dbReference type="PANTHER" id="PTHR33050">
    <property type="entry name" value="REVERSE TRANSCRIPTASE DOMAIN-CONTAINING PROTEIN"/>
    <property type="match status" value="1"/>
</dbReference>
<dbReference type="InParanoid" id="A0A2H3CKU9"/>
<dbReference type="Proteomes" id="UP000217790">
    <property type="component" value="Unassembled WGS sequence"/>
</dbReference>